<dbReference type="Proteomes" id="UP000002704">
    <property type="component" value="Chromosome"/>
</dbReference>
<dbReference type="EMBL" id="CP000094">
    <property type="protein sequence ID" value="ABA75224.1"/>
    <property type="molecule type" value="Genomic_DNA"/>
</dbReference>
<name>Q3KAI0_PSEPF</name>
<accession>Q3KAI0</accession>
<organism evidence="3 4">
    <name type="scientific">Pseudomonas fluorescens (strain Pf0-1)</name>
    <dbReference type="NCBI Taxonomy" id="205922"/>
    <lineage>
        <taxon>Bacteria</taxon>
        <taxon>Pseudomonadati</taxon>
        <taxon>Pseudomonadota</taxon>
        <taxon>Gammaproteobacteria</taxon>
        <taxon>Pseudomonadales</taxon>
        <taxon>Pseudomonadaceae</taxon>
        <taxon>Pseudomonas</taxon>
    </lineage>
</organism>
<dbReference type="KEGG" id="pfo:Pfl01_3486"/>
<evidence type="ECO:0000313" key="3">
    <source>
        <dbReference type="EMBL" id="ABA75224.1"/>
    </source>
</evidence>
<feature type="domain" description="Dit-like phage tail protein N-terminal" evidence="2">
    <location>
        <begin position="20"/>
        <end position="203"/>
    </location>
</feature>
<dbReference type="Pfam" id="PF21821">
    <property type="entry name" value="Dit_like"/>
    <property type="match status" value="1"/>
</dbReference>
<evidence type="ECO:0000313" key="4">
    <source>
        <dbReference type="Proteomes" id="UP000002704"/>
    </source>
</evidence>
<evidence type="ECO:0000259" key="2">
    <source>
        <dbReference type="Pfam" id="PF21821"/>
    </source>
</evidence>
<gene>
    <name evidence="3" type="ordered locus">Pfl01_3486</name>
</gene>
<dbReference type="InterPro" id="IPR048494">
    <property type="entry name" value="Dit-like_N"/>
</dbReference>
<proteinExistence type="predicted"/>
<protein>
    <recommendedName>
        <fullName evidence="2">Dit-like phage tail protein N-terminal domain-containing protein</fullName>
    </recommendedName>
</protein>
<dbReference type="RefSeq" id="WP_011334850.1">
    <property type="nucleotide sequence ID" value="NC_007492.2"/>
</dbReference>
<feature type="region of interest" description="Disordered" evidence="1">
    <location>
        <begin position="209"/>
        <end position="245"/>
    </location>
</feature>
<evidence type="ECO:0000256" key="1">
    <source>
        <dbReference type="SAM" id="MobiDB-lite"/>
    </source>
</evidence>
<sequence>MADQTSGFFITRQSGDVLWFDAITAITEQYSATATKHPMANGASYTDHVTVDNLRFSVSAVLSDADFNISRPFMNISDINTTKQFTNNTKVVTPVEVKQTSSINRILPEVIAQFTKDTIPDAYVTPQPKVKLAVAVKSDLIYMINNREVFAFVEYAGDNVVRSYPNCVLTSVGFTEDASSGEGLFPAMQFEQVRFAEVKTIKVRINKGRKTAANKKVPTEKSPADAPSSYTQKSSYDYQGKAAPQ</sequence>
<feature type="compositionally biased region" description="Polar residues" evidence="1">
    <location>
        <begin position="228"/>
        <end position="237"/>
    </location>
</feature>
<dbReference type="AlphaFoldDB" id="Q3KAI0"/>
<reference evidence="3 4" key="1">
    <citation type="journal article" date="2009" name="Genome Biol.">
        <title>Genomic and genetic analyses of diversity and plant interactions of Pseudomonas fluorescens.</title>
        <authorList>
            <person name="Silby M.W."/>
            <person name="Cerdeno-Tarraga A.M."/>
            <person name="Vernikos G.S."/>
            <person name="Giddens S.R."/>
            <person name="Jackson R.W."/>
            <person name="Preston G.M."/>
            <person name="Zhang X.X."/>
            <person name="Moon C.D."/>
            <person name="Gehrig S.M."/>
            <person name="Godfrey S.A."/>
            <person name="Knight C.G."/>
            <person name="Malone J.G."/>
            <person name="Robinson Z."/>
            <person name="Spiers A.J."/>
            <person name="Harris S."/>
            <person name="Challis G.L."/>
            <person name="Yaxley A.M."/>
            <person name="Harris D."/>
            <person name="Seeger K."/>
            <person name="Murphy L."/>
            <person name="Rutter S."/>
            <person name="Squares R."/>
            <person name="Quail M.A."/>
            <person name="Saunders E."/>
            <person name="Mavromatis K."/>
            <person name="Brettin T.S."/>
            <person name="Bentley S.D."/>
            <person name="Hothersall J."/>
            <person name="Stephens E."/>
            <person name="Thomas C.M."/>
            <person name="Parkhill J."/>
            <person name="Levy S.B."/>
            <person name="Rainey P.B."/>
            <person name="Thomson N.R."/>
        </authorList>
    </citation>
    <scope>NUCLEOTIDE SEQUENCE [LARGE SCALE GENOMIC DNA]</scope>
    <source>
        <strain evidence="3 4">Pf0-1</strain>
    </source>
</reference>
<dbReference type="HOGENOM" id="CLU_1041569_0_0_6"/>